<dbReference type="PANTHER" id="PTHR40254:SF1">
    <property type="entry name" value="BLR0577 PROTEIN"/>
    <property type="match status" value="1"/>
</dbReference>
<dbReference type="InterPro" id="IPR036188">
    <property type="entry name" value="FAD/NAD-bd_sf"/>
</dbReference>
<reference evidence="2 3" key="1">
    <citation type="submission" date="2021-03" db="EMBL/GenBank/DDBJ databases">
        <title>novel species isolated from a fishpond in China.</title>
        <authorList>
            <person name="Lu H."/>
            <person name="Cai Z."/>
        </authorList>
    </citation>
    <scope>NUCLEOTIDE SEQUENCE [LARGE SCALE GENOMIC DNA]</scope>
    <source>
        <strain evidence="2 3">JCM 31546</strain>
    </source>
</reference>
<sequence>MRDITVGIIGGGACGVAVLAELMVQLKIADKHKTTKILLIEKRKELGQGLAFSTDQPGHLLNTQADLMGIHSFEPNHFSLWLKKHGEEIKSEVKGGNPIDESYTTRRLYGDYIKEQGKHYLQEAKEIGLEVTIVHDEAIDLISENDRWLIKFTSGPAKKVDHVILAPGTPKPTDFSEFDELNSYFGFPWPSEPIINGIPKDAEVCVLGSSLSAIDTIMTLTDSGNHGKIRLFSLDGLLPRVQPKDESSYQREFLTLSRIHQIRRTAWRQPKIKELFRLFQQEVENYAGHSIDWKNTRRKGIPADRLLEEDIRIAKTGGDAFINILYDLRYESSQIWDWLSISEKQRFKQWHGAYWTVTRHAMPLVNAERLSGLFKSGRLEVNSPMHQVRYDRDKEKFVFEYGNGQRHEGAYLINATGPATKIEKMRSTLMQNLLKSGVVEDYPVGGILVDPDQMEVISQKNPHKNLYAVGHICNGILLDVNAVWFNVRCIAKLCKHITKKIQHGGSS</sequence>
<dbReference type="EMBL" id="JAFKCW010000001">
    <property type="protein sequence ID" value="MBN7800223.1"/>
    <property type="molecule type" value="Genomic_DNA"/>
</dbReference>
<gene>
    <name evidence="2" type="ORF">J0A67_05085</name>
</gene>
<organism evidence="2 3">
    <name type="scientific">Algoriphagus aestuariicola</name>
    <dbReference type="NCBI Taxonomy" id="1852016"/>
    <lineage>
        <taxon>Bacteria</taxon>
        <taxon>Pseudomonadati</taxon>
        <taxon>Bacteroidota</taxon>
        <taxon>Cytophagia</taxon>
        <taxon>Cytophagales</taxon>
        <taxon>Cyclobacteriaceae</taxon>
        <taxon>Algoriphagus</taxon>
    </lineage>
</organism>
<keyword evidence="3" id="KW-1185">Reference proteome</keyword>
<dbReference type="Gene3D" id="3.50.50.60">
    <property type="entry name" value="FAD/NAD(P)-binding domain"/>
    <property type="match status" value="1"/>
</dbReference>
<comment type="caution">
    <text evidence="2">The sequence shown here is derived from an EMBL/GenBank/DDBJ whole genome shotgun (WGS) entry which is preliminary data.</text>
</comment>
<accession>A0ABS3BLQ7</accession>
<proteinExistence type="predicted"/>
<dbReference type="Proteomes" id="UP000664698">
    <property type="component" value="Unassembled WGS sequence"/>
</dbReference>
<dbReference type="InterPro" id="IPR052189">
    <property type="entry name" value="L-asp_N-monooxygenase_NS-form"/>
</dbReference>
<evidence type="ECO:0000313" key="2">
    <source>
        <dbReference type="EMBL" id="MBN7800223.1"/>
    </source>
</evidence>
<name>A0ABS3BLQ7_9BACT</name>
<feature type="domain" description="FAD-dependent urate hydroxylase HpyO/Asp monooxygenase CreE-like FAD/NAD(P)-binding" evidence="1">
    <location>
        <begin position="8"/>
        <end position="169"/>
    </location>
</feature>
<dbReference type="PANTHER" id="PTHR40254">
    <property type="entry name" value="BLR0577 PROTEIN"/>
    <property type="match status" value="1"/>
</dbReference>
<evidence type="ECO:0000313" key="3">
    <source>
        <dbReference type="Proteomes" id="UP000664698"/>
    </source>
</evidence>
<dbReference type="SUPFAM" id="SSF51905">
    <property type="entry name" value="FAD/NAD(P)-binding domain"/>
    <property type="match status" value="1"/>
</dbReference>
<dbReference type="InterPro" id="IPR038732">
    <property type="entry name" value="HpyO/CreE_NAD-binding"/>
</dbReference>
<dbReference type="Pfam" id="PF13454">
    <property type="entry name" value="NAD_binding_9"/>
    <property type="match status" value="1"/>
</dbReference>
<dbReference type="RefSeq" id="WP_206568178.1">
    <property type="nucleotide sequence ID" value="NZ_JAFKCW010000001.1"/>
</dbReference>
<protein>
    <submittedName>
        <fullName evidence="2">FAD/NAD(P)-binding protein</fullName>
    </submittedName>
</protein>
<evidence type="ECO:0000259" key="1">
    <source>
        <dbReference type="Pfam" id="PF13454"/>
    </source>
</evidence>